<dbReference type="AlphaFoldDB" id="M3XTB3"/>
<sequence length="115" mass="12727">ARAKQDCLCDPCPLASTEEGDRRGGPFLFLLTEKGPRRDWRAEAWWGRVGRAPNLFTQTAHGGHPRSLLTPTPQPVSTACQASTCLIAFNPHKHFVKDRRASPVTPLLPSRCLLL</sequence>
<accession>M3XTB3</accession>
<dbReference type="HOGENOM" id="CLU_2114510_0_0_1"/>
<dbReference type="EMBL" id="AEYP01094103">
    <property type="status" value="NOT_ANNOTATED_CDS"/>
    <property type="molecule type" value="Genomic_DNA"/>
</dbReference>
<protein>
    <submittedName>
        <fullName evidence="1">Uncharacterized protein</fullName>
    </submittedName>
</protein>
<proteinExistence type="predicted"/>
<evidence type="ECO:0000313" key="1">
    <source>
        <dbReference type="Ensembl" id="ENSMPUP00000002313.1"/>
    </source>
</evidence>
<reference evidence="1" key="1">
    <citation type="submission" date="2024-06" db="UniProtKB">
        <authorList>
            <consortium name="Ensembl"/>
        </authorList>
    </citation>
    <scope>IDENTIFICATION</scope>
</reference>
<name>M3XTB3_MUSPF</name>
<organism evidence="1">
    <name type="scientific">Mustela putorius furo</name>
    <name type="common">European domestic ferret</name>
    <name type="synonym">Mustela furo</name>
    <dbReference type="NCBI Taxonomy" id="9669"/>
    <lineage>
        <taxon>Eukaryota</taxon>
        <taxon>Metazoa</taxon>
        <taxon>Chordata</taxon>
        <taxon>Craniata</taxon>
        <taxon>Vertebrata</taxon>
        <taxon>Euteleostomi</taxon>
        <taxon>Mammalia</taxon>
        <taxon>Eutheria</taxon>
        <taxon>Laurasiatheria</taxon>
        <taxon>Carnivora</taxon>
        <taxon>Caniformia</taxon>
        <taxon>Musteloidea</taxon>
        <taxon>Mustelidae</taxon>
        <taxon>Mustelinae</taxon>
        <taxon>Mustela</taxon>
    </lineage>
</organism>
<dbReference type="Ensembl" id="ENSMPUT00000002359.1">
    <property type="protein sequence ID" value="ENSMPUP00000002313.1"/>
    <property type="gene ID" value="ENSMPUG00000002337.1"/>
</dbReference>
<dbReference type="InParanoid" id="M3XTB3"/>